<dbReference type="SUPFAM" id="SSF49303">
    <property type="entry name" value="beta-Galactosidase/glucuronidase domain"/>
    <property type="match status" value="1"/>
</dbReference>
<dbReference type="Pfam" id="PF02836">
    <property type="entry name" value="Glyco_hydro_2_C"/>
    <property type="match status" value="1"/>
</dbReference>
<gene>
    <name evidence="5" type="ORF">ABN611_26700</name>
</gene>
<dbReference type="InterPro" id="IPR006102">
    <property type="entry name" value="Ig-like_GH2"/>
</dbReference>
<protein>
    <submittedName>
        <fullName evidence="5">Sugar-binding domain-containing protein</fullName>
    </submittedName>
</protein>
<dbReference type="Gene3D" id="3.20.20.80">
    <property type="entry name" value="Glycosidases"/>
    <property type="match status" value="1"/>
</dbReference>
<dbReference type="AlphaFoldDB" id="A0AAU7T6A3"/>
<dbReference type="InterPro" id="IPR036156">
    <property type="entry name" value="Beta-gal/glucu_dom_sf"/>
</dbReference>
<evidence type="ECO:0000259" key="4">
    <source>
        <dbReference type="Pfam" id="PF02837"/>
    </source>
</evidence>
<evidence type="ECO:0000259" key="2">
    <source>
        <dbReference type="Pfam" id="PF00703"/>
    </source>
</evidence>
<comment type="similarity">
    <text evidence="1">Belongs to the glycosyl hydrolase 2 family.</text>
</comment>
<sequence>MTTYPRPQLVRDVWTDLCGEWRFAFDDDDRGLLERWWESADAFDRSIIVPFPPESKASGVHEPGYHPVVWYRRTFAANPAAGERTLLHFGAVDYRAKVWVNGVPVGEHEGGHTPFTLDVTDTLDTALAEQVVVVCAEDRPLDVSQPRGKQDWLPEPHAIWYHRTSGIWQPVWTETVPVLHVTDLTWTPEIHAARVRLTVRLSAVPSTPVTLRLGLRLGDEVLVEQSVRVTDAVSEHEIAVPALRNGQHRGRLLWTPSSPTLIDADVAVLDGDRVVDEVAGYLGLRSAGVGDGRFLLNGHPYFLRLVLGQNYWPQSHLAAPSDDALRREVELIKALGFNGVRIHQKVEDPRFLYWCDRLGLLVWGEMANAFQFSVQAVERLTREWLDVVRRDASHPCVVTWVPLNESWGVQDIAVREDQQHYATALYHLTKAIDPSRPVISNDGWEHTESDIWGVHDYAPTGESLRERYGAAEAVRRTLHEGSPGRRRVLLGDPVYRGQPVVLTEFGGLSYTPSAGEKWFGYGTVESADELRDRLAELVDALVDSPQVAGFCYTQLTDTEQERNGLLTEDREPKLPLDVIHEILTRPARSIPSELVDAQRTRARSAAGHQHP</sequence>
<dbReference type="SUPFAM" id="SSF49785">
    <property type="entry name" value="Galactose-binding domain-like"/>
    <property type="match status" value="1"/>
</dbReference>
<dbReference type="InterPro" id="IPR006103">
    <property type="entry name" value="Glyco_hydro_2_cat"/>
</dbReference>
<name>A0AAU7T6A3_9ACTN</name>
<dbReference type="SUPFAM" id="SSF51445">
    <property type="entry name" value="(Trans)glycosidases"/>
    <property type="match status" value="1"/>
</dbReference>
<dbReference type="PANTHER" id="PTHR42732">
    <property type="entry name" value="BETA-GALACTOSIDASE"/>
    <property type="match status" value="1"/>
</dbReference>
<dbReference type="InterPro" id="IPR017853">
    <property type="entry name" value="GH"/>
</dbReference>
<dbReference type="Gene3D" id="2.60.120.260">
    <property type="entry name" value="Galactose-binding domain-like"/>
    <property type="match status" value="1"/>
</dbReference>
<evidence type="ECO:0000313" key="5">
    <source>
        <dbReference type="EMBL" id="XBV22144.1"/>
    </source>
</evidence>
<proteinExistence type="inferred from homology"/>
<feature type="domain" description="Glycoside hydrolase family 2 catalytic" evidence="3">
    <location>
        <begin position="289"/>
        <end position="444"/>
    </location>
</feature>
<dbReference type="EMBL" id="CP158165">
    <property type="protein sequence ID" value="XBV22144.1"/>
    <property type="molecule type" value="Genomic_DNA"/>
</dbReference>
<organism evidence="5">
    <name type="scientific">Kribbella sp. HUAS MG21</name>
    <dbReference type="NCBI Taxonomy" id="3160966"/>
    <lineage>
        <taxon>Bacteria</taxon>
        <taxon>Bacillati</taxon>
        <taxon>Actinomycetota</taxon>
        <taxon>Actinomycetes</taxon>
        <taxon>Propionibacteriales</taxon>
        <taxon>Kribbellaceae</taxon>
        <taxon>Kribbella</taxon>
    </lineage>
</organism>
<reference evidence="5" key="1">
    <citation type="submission" date="2024-06" db="EMBL/GenBank/DDBJ databases">
        <title>Kribbella sp. strain HUAS MG21 genome sequences.</title>
        <authorList>
            <person name="Mo P."/>
        </authorList>
    </citation>
    <scope>NUCLEOTIDE SEQUENCE</scope>
    <source>
        <strain evidence="5">HUAS MG21</strain>
    </source>
</reference>
<dbReference type="Pfam" id="PF00703">
    <property type="entry name" value="Glyco_hydro_2"/>
    <property type="match status" value="1"/>
</dbReference>
<feature type="domain" description="Glycoside hydrolase family 2 immunoglobulin-like beta-sandwich" evidence="2">
    <location>
        <begin position="180"/>
        <end position="285"/>
    </location>
</feature>
<dbReference type="InterPro" id="IPR051913">
    <property type="entry name" value="GH2_Domain-Containing"/>
</dbReference>
<feature type="domain" description="Glycosyl hydrolases family 2 sugar binding" evidence="4">
    <location>
        <begin position="16"/>
        <end position="134"/>
    </location>
</feature>
<evidence type="ECO:0000256" key="1">
    <source>
        <dbReference type="ARBA" id="ARBA00007401"/>
    </source>
</evidence>
<dbReference type="RefSeq" id="WP_350274990.1">
    <property type="nucleotide sequence ID" value="NZ_CP158165.1"/>
</dbReference>
<dbReference type="Pfam" id="PF02837">
    <property type="entry name" value="Glyco_hydro_2_N"/>
    <property type="match status" value="1"/>
</dbReference>
<dbReference type="GO" id="GO:0004553">
    <property type="term" value="F:hydrolase activity, hydrolyzing O-glycosyl compounds"/>
    <property type="evidence" value="ECO:0007669"/>
    <property type="project" value="InterPro"/>
</dbReference>
<dbReference type="InterPro" id="IPR008979">
    <property type="entry name" value="Galactose-bd-like_sf"/>
</dbReference>
<accession>A0AAU7T6A3</accession>
<evidence type="ECO:0000259" key="3">
    <source>
        <dbReference type="Pfam" id="PF02836"/>
    </source>
</evidence>
<dbReference type="PANTHER" id="PTHR42732:SF3">
    <property type="entry name" value="HYDROLASE"/>
    <property type="match status" value="1"/>
</dbReference>
<dbReference type="InterPro" id="IPR006104">
    <property type="entry name" value="Glyco_hydro_2_N"/>
</dbReference>
<dbReference type="GO" id="GO:0005975">
    <property type="term" value="P:carbohydrate metabolic process"/>
    <property type="evidence" value="ECO:0007669"/>
    <property type="project" value="InterPro"/>
</dbReference>